<keyword evidence="8" id="KW-1185">Reference proteome</keyword>
<reference evidence="8" key="1">
    <citation type="journal article" date="2019" name="Nat. Commun.">
        <title>The genome of broomcorn millet.</title>
        <authorList>
            <person name="Zou C."/>
            <person name="Miki D."/>
            <person name="Li D."/>
            <person name="Tang Q."/>
            <person name="Xiao L."/>
            <person name="Rajput S."/>
            <person name="Deng P."/>
            <person name="Jia W."/>
            <person name="Huang R."/>
            <person name="Zhang M."/>
            <person name="Sun Y."/>
            <person name="Hu J."/>
            <person name="Fu X."/>
            <person name="Schnable P.S."/>
            <person name="Li F."/>
            <person name="Zhang H."/>
            <person name="Feng B."/>
            <person name="Zhu X."/>
            <person name="Liu R."/>
            <person name="Schnable J.C."/>
            <person name="Zhu J.-K."/>
            <person name="Zhang H."/>
        </authorList>
    </citation>
    <scope>NUCLEOTIDE SEQUENCE [LARGE SCALE GENOMIC DNA]</scope>
</reference>
<dbReference type="PROSITE" id="PS50808">
    <property type="entry name" value="ZF_BED"/>
    <property type="match status" value="1"/>
</dbReference>
<dbReference type="InterPro" id="IPR036236">
    <property type="entry name" value="Znf_C2H2_sf"/>
</dbReference>
<dbReference type="AlphaFoldDB" id="A0A3L6R2F4"/>
<proteinExistence type="predicted"/>
<dbReference type="GO" id="GO:0006357">
    <property type="term" value="P:regulation of transcription by RNA polymerase II"/>
    <property type="evidence" value="ECO:0007669"/>
    <property type="project" value="TreeGrafter"/>
</dbReference>
<organism evidence="7 8">
    <name type="scientific">Panicum miliaceum</name>
    <name type="common">Proso millet</name>
    <name type="synonym">Broomcorn millet</name>
    <dbReference type="NCBI Taxonomy" id="4540"/>
    <lineage>
        <taxon>Eukaryota</taxon>
        <taxon>Viridiplantae</taxon>
        <taxon>Streptophyta</taxon>
        <taxon>Embryophyta</taxon>
        <taxon>Tracheophyta</taxon>
        <taxon>Spermatophyta</taxon>
        <taxon>Magnoliopsida</taxon>
        <taxon>Liliopsida</taxon>
        <taxon>Poales</taxon>
        <taxon>Poaceae</taxon>
        <taxon>PACMAD clade</taxon>
        <taxon>Panicoideae</taxon>
        <taxon>Panicodae</taxon>
        <taxon>Paniceae</taxon>
        <taxon>Panicinae</taxon>
        <taxon>Panicum</taxon>
        <taxon>Panicum sect. Panicum</taxon>
    </lineage>
</organism>
<dbReference type="GO" id="GO:0008270">
    <property type="term" value="F:zinc ion binding"/>
    <property type="evidence" value="ECO:0007669"/>
    <property type="project" value="UniProtKB-KW"/>
</dbReference>
<feature type="region of interest" description="Disordered" evidence="5">
    <location>
        <begin position="107"/>
        <end position="126"/>
    </location>
</feature>
<accession>A0A3L6R2F4</accession>
<keyword evidence="3" id="KW-0862">Zinc</keyword>
<evidence type="ECO:0000256" key="4">
    <source>
        <dbReference type="PROSITE-ProRule" id="PRU00027"/>
    </source>
</evidence>
<evidence type="ECO:0000313" key="7">
    <source>
        <dbReference type="EMBL" id="RLM93168.1"/>
    </source>
</evidence>
<dbReference type="InterPro" id="IPR003656">
    <property type="entry name" value="Znf_BED"/>
</dbReference>
<feature type="region of interest" description="Disordered" evidence="5">
    <location>
        <begin position="182"/>
        <end position="204"/>
    </location>
</feature>
<dbReference type="Pfam" id="PF02892">
    <property type="entry name" value="zf-BED"/>
    <property type="match status" value="1"/>
</dbReference>
<evidence type="ECO:0000256" key="3">
    <source>
        <dbReference type="ARBA" id="ARBA00022833"/>
    </source>
</evidence>
<dbReference type="PANTHER" id="PTHR34396">
    <property type="entry name" value="OS03G0264950 PROTEIN-RELATED"/>
    <property type="match status" value="1"/>
</dbReference>
<dbReference type="PANTHER" id="PTHR34396:SF21">
    <property type="entry name" value="BED-TYPE DOMAIN-CONTAINING PROTEIN"/>
    <property type="match status" value="1"/>
</dbReference>
<evidence type="ECO:0000259" key="6">
    <source>
        <dbReference type="PROSITE" id="PS50808"/>
    </source>
</evidence>
<evidence type="ECO:0000256" key="5">
    <source>
        <dbReference type="SAM" id="MobiDB-lite"/>
    </source>
</evidence>
<keyword evidence="2 4" id="KW-0863">Zinc-finger</keyword>
<feature type="compositionally biased region" description="Gly residues" evidence="5">
    <location>
        <begin position="185"/>
        <end position="196"/>
    </location>
</feature>
<dbReference type="EMBL" id="PQIB02000010">
    <property type="protein sequence ID" value="RLM93168.1"/>
    <property type="molecule type" value="Genomic_DNA"/>
</dbReference>
<dbReference type="SUPFAM" id="SSF57667">
    <property type="entry name" value="beta-beta-alpha zinc fingers"/>
    <property type="match status" value="1"/>
</dbReference>
<evidence type="ECO:0000256" key="1">
    <source>
        <dbReference type="ARBA" id="ARBA00022723"/>
    </source>
</evidence>
<dbReference type="InterPro" id="IPR053031">
    <property type="entry name" value="Cuticle_assoc_protein"/>
</dbReference>
<dbReference type="OrthoDB" id="2610923at2759"/>
<dbReference type="Proteomes" id="UP000275267">
    <property type="component" value="Unassembled WGS sequence"/>
</dbReference>
<dbReference type="SMART" id="SM00614">
    <property type="entry name" value="ZnF_BED"/>
    <property type="match status" value="1"/>
</dbReference>
<gene>
    <name evidence="7" type="ORF">C2845_PM08G13990</name>
</gene>
<protein>
    <recommendedName>
        <fullName evidence="6">BED-type domain-containing protein</fullName>
    </recommendedName>
</protein>
<comment type="caution">
    <text evidence="7">The sequence shown here is derived from an EMBL/GenBank/DDBJ whole genome shotgun (WGS) entry which is preliminary data.</text>
</comment>
<evidence type="ECO:0000313" key="8">
    <source>
        <dbReference type="Proteomes" id="UP000275267"/>
    </source>
</evidence>
<dbReference type="STRING" id="4540.A0A3L6R2F4"/>
<sequence length="306" mass="34088">MGDPNSNDSLMVHYKRMIHGTDTMFEDCEMMLGSNEMVDGCQMIIGDKMGHGGEMILDYKVVDIHDNQMAHDNDMLPGSKMDHGYEMIRYDQMVLYGSEIVQDSEKPIGNDTAKLTPPTSARRRRKKSMVWEHFSTEESEGCTKACCNHCKGIFAYSSGSKMAGTSHLKRHITLGHCPVIKGQGPSAGGTDNGGQGTVEKPSKRRRTCAGYANAPFNPDLSSSYLAKMIILHDYPLHVVQQPTFISFIEGLQPHFNVVNTDAMEAEVYAIYLKERDNLLMEVGNIPGRINLTIGWWTTSQISQPKC</sequence>
<dbReference type="GO" id="GO:1990837">
    <property type="term" value="F:sequence-specific double-stranded DNA binding"/>
    <property type="evidence" value="ECO:0007669"/>
    <property type="project" value="TreeGrafter"/>
</dbReference>
<feature type="domain" description="BED-type" evidence="6">
    <location>
        <begin position="125"/>
        <end position="176"/>
    </location>
</feature>
<keyword evidence="1" id="KW-0479">Metal-binding</keyword>
<evidence type="ECO:0000256" key="2">
    <source>
        <dbReference type="ARBA" id="ARBA00022771"/>
    </source>
</evidence>
<name>A0A3L6R2F4_PANMI</name>
<dbReference type="GO" id="GO:0005634">
    <property type="term" value="C:nucleus"/>
    <property type="evidence" value="ECO:0007669"/>
    <property type="project" value="TreeGrafter"/>
</dbReference>